<dbReference type="GO" id="GO:0005507">
    <property type="term" value="F:copper ion binding"/>
    <property type="evidence" value="ECO:0007669"/>
    <property type="project" value="InterPro"/>
</dbReference>
<gene>
    <name evidence="5" type="ORF">J1N35_029764</name>
</gene>
<dbReference type="InterPro" id="IPR011707">
    <property type="entry name" value="Cu-oxidase-like_N"/>
</dbReference>
<keyword evidence="6" id="KW-1185">Reference proteome</keyword>
<dbReference type="Pfam" id="PF00394">
    <property type="entry name" value="Cu-oxidase"/>
    <property type="match status" value="1"/>
</dbReference>
<comment type="caution">
    <text evidence="5">The sequence shown here is derived from an EMBL/GenBank/DDBJ whole genome shotgun (WGS) entry which is preliminary data.</text>
</comment>
<dbReference type="SUPFAM" id="SSF49503">
    <property type="entry name" value="Cupredoxins"/>
    <property type="match status" value="2"/>
</dbReference>
<evidence type="ECO:0000256" key="2">
    <source>
        <dbReference type="SAM" id="SignalP"/>
    </source>
</evidence>
<dbReference type="EMBL" id="JAIQCV010000009">
    <property type="protein sequence ID" value="KAH1064777.1"/>
    <property type="molecule type" value="Genomic_DNA"/>
</dbReference>
<reference evidence="5 6" key="1">
    <citation type="journal article" date="2021" name="Plant Biotechnol. J.">
        <title>Multi-omics assisted identification of the key and species-specific regulatory components of drought-tolerant mechanisms in Gossypium stocksii.</title>
        <authorList>
            <person name="Yu D."/>
            <person name="Ke L."/>
            <person name="Zhang D."/>
            <person name="Wu Y."/>
            <person name="Sun Y."/>
            <person name="Mei J."/>
            <person name="Sun J."/>
            <person name="Sun Y."/>
        </authorList>
    </citation>
    <scope>NUCLEOTIDE SEQUENCE [LARGE SCALE GENOMIC DNA]</scope>
    <source>
        <strain evidence="6">cv. E1</strain>
        <tissue evidence="5">Leaf</tissue>
    </source>
</reference>
<comment type="similarity">
    <text evidence="1">Belongs to the multicopper oxidase family.</text>
</comment>
<evidence type="ECO:0000313" key="6">
    <source>
        <dbReference type="Proteomes" id="UP000828251"/>
    </source>
</evidence>
<evidence type="ECO:0008006" key="7">
    <source>
        <dbReference type="Google" id="ProtNLM"/>
    </source>
</evidence>
<dbReference type="AlphaFoldDB" id="A0A9D3ZTH8"/>
<dbReference type="Pfam" id="PF07732">
    <property type="entry name" value="Cu-oxidase_3"/>
    <property type="match status" value="1"/>
</dbReference>
<evidence type="ECO:0000259" key="4">
    <source>
        <dbReference type="Pfam" id="PF07732"/>
    </source>
</evidence>
<dbReference type="Gene3D" id="2.60.40.420">
    <property type="entry name" value="Cupredoxins - blue copper proteins"/>
    <property type="match status" value="2"/>
</dbReference>
<name>A0A9D3ZTH8_9ROSI</name>
<dbReference type="InterPro" id="IPR008972">
    <property type="entry name" value="Cupredoxin"/>
</dbReference>
<evidence type="ECO:0000259" key="3">
    <source>
        <dbReference type="Pfam" id="PF00394"/>
    </source>
</evidence>
<organism evidence="5 6">
    <name type="scientific">Gossypium stocksii</name>
    <dbReference type="NCBI Taxonomy" id="47602"/>
    <lineage>
        <taxon>Eukaryota</taxon>
        <taxon>Viridiplantae</taxon>
        <taxon>Streptophyta</taxon>
        <taxon>Embryophyta</taxon>
        <taxon>Tracheophyta</taxon>
        <taxon>Spermatophyta</taxon>
        <taxon>Magnoliopsida</taxon>
        <taxon>eudicotyledons</taxon>
        <taxon>Gunneridae</taxon>
        <taxon>Pentapetalae</taxon>
        <taxon>rosids</taxon>
        <taxon>malvids</taxon>
        <taxon>Malvales</taxon>
        <taxon>Malvaceae</taxon>
        <taxon>Malvoideae</taxon>
        <taxon>Gossypium</taxon>
    </lineage>
</organism>
<accession>A0A9D3ZTH8</accession>
<dbReference type="PANTHER" id="PTHR11709:SF258">
    <property type="entry name" value="LACCASE-12-LIKE"/>
    <property type="match status" value="1"/>
</dbReference>
<dbReference type="InterPro" id="IPR045087">
    <property type="entry name" value="Cu-oxidase_fam"/>
</dbReference>
<evidence type="ECO:0000256" key="1">
    <source>
        <dbReference type="ARBA" id="ARBA00010609"/>
    </source>
</evidence>
<protein>
    <recommendedName>
        <fullName evidence="7">Plastocyanin-like domain-containing protein</fullName>
    </recommendedName>
</protein>
<feature type="signal peptide" evidence="2">
    <location>
        <begin position="1"/>
        <end position="25"/>
    </location>
</feature>
<feature type="chain" id="PRO_5038844389" description="Plastocyanin-like domain-containing protein" evidence="2">
    <location>
        <begin position="26"/>
        <end position="334"/>
    </location>
</feature>
<dbReference type="InterPro" id="IPR001117">
    <property type="entry name" value="Cu-oxidase_2nd"/>
</dbReference>
<dbReference type="PANTHER" id="PTHR11709">
    <property type="entry name" value="MULTI-COPPER OXIDASE"/>
    <property type="match status" value="1"/>
</dbReference>
<dbReference type="GO" id="GO:0016491">
    <property type="term" value="F:oxidoreductase activity"/>
    <property type="evidence" value="ECO:0007669"/>
    <property type="project" value="TreeGrafter"/>
</dbReference>
<evidence type="ECO:0000313" key="5">
    <source>
        <dbReference type="EMBL" id="KAH1064777.1"/>
    </source>
</evidence>
<proteinExistence type="inferred from homology"/>
<dbReference type="Proteomes" id="UP000828251">
    <property type="component" value="Unassembled WGS sequence"/>
</dbReference>
<keyword evidence="2" id="KW-0732">Signal</keyword>
<sequence>MGSQKYVVLLLSVLLILNSLLFSGADEDHYYEFILQETEITKLCSTKTILTVNGSFPGPEIRVRRGDTVYVNVHNQGRSAVSFDWQAVEDPVDGTNELIQPGKNFTYEIELDDEIGTLWWHARSAWAKATVHGAFVILPAADEEYPFPTPTSDQIIIFGNMVFNSSIYGCNFMVATFCLLYIFKAFESAIAWQIILSGEWFRQELTEANETIAAGQADGYTINGHLGETYGCSNDTTFLLEVAYEGLYLLRLINAVANETMVFAIAQHSFTTVGQNATYAQRSFSTSLTLAPGQTIDVLLGANQNVGQYYITAQPSSGRHNTTGVLQYLASTGV</sequence>
<dbReference type="OrthoDB" id="2121828at2759"/>
<feature type="domain" description="Plastocyanin-like" evidence="3">
    <location>
        <begin position="195"/>
        <end position="328"/>
    </location>
</feature>
<feature type="domain" description="Plastocyanin-like" evidence="4">
    <location>
        <begin position="36"/>
        <end position="140"/>
    </location>
</feature>